<gene>
    <name evidence="1" type="ORF">HMPREF0198_0348</name>
</gene>
<proteinExistence type="predicted"/>
<dbReference type="InterPro" id="IPR006522">
    <property type="entry name" value="Phage_virion_morphogenesis"/>
</dbReference>
<dbReference type="Pfam" id="PF05069">
    <property type="entry name" value="Phage_tail_S"/>
    <property type="match status" value="1"/>
</dbReference>
<dbReference type="HOGENOM" id="CLU_112412_1_0_6"/>
<evidence type="ECO:0000313" key="1">
    <source>
        <dbReference type="EMBL" id="EEV89567.1"/>
    </source>
</evidence>
<dbReference type="RefSeq" id="WP_004139423.1">
    <property type="nucleotide sequence ID" value="NZ_GG694025.1"/>
</dbReference>
<dbReference type="GeneID" id="84789374"/>
<accession>C8N771</accession>
<dbReference type="EMBL" id="ACKY01000017">
    <property type="protein sequence ID" value="EEV89567.1"/>
    <property type="molecule type" value="Genomic_DNA"/>
</dbReference>
<comment type="caution">
    <text evidence="1">The sequence shown here is derived from an EMBL/GenBank/DDBJ whole genome shotgun (WGS) entry which is preliminary data.</text>
</comment>
<keyword evidence="2" id="KW-1185">Reference proteome</keyword>
<name>C8N771_CARH6</name>
<dbReference type="NCBIfam" id="TIGR01635">
    <property type="entry name" value="tail_comp_S"/>
    <property type="match status" value="1"/>
</dbReference>
<dbReference type="OrthoDB" id="6402405at2"/>
<sequence>MIITMESNFGALERWIAVTVARLSPAEQRQLFRRVGEDLRRVNARRIGAQTAPDGSTWLERKPQERRRARNGKMMLKLRQRGHLRQKFIGDGVRVGFFGRDGYLANVHHYGKSQQLRYGIAQYPRRELLGINEADQAMIRESLLRHLHMITNP</sequence>
<evidence type="ECO:0000313" key="2">
    <source>
        <dbReference type="Proteomes" id="UP000004870"/>
    </source>
</evidence>
<dbReference type="AlphaFoldDB" id="C8N771"/>
<protein>
    <submittedName>
        <fullName evidence="1">Phage virion morphogenesis protein</fullName>
    </submittedName>
</protein>
<reference evidence="1 2" key="1">
    <citation type="submission" date="2009-08" db="EMBL/GenBank/DDBJ databases">
        <authorList>
            <person name="Qin X."/>
            <person name="Bachman B."/>
            <person name="Battles P."/>
            <person name="Bell A."/>
            <person name="Bess C."/>
            <person name="Bickham C."/>
            <person name="Chaboub L."/>
            <person name="Chen D."/>
            <person name="Coyle M."/>
            <person name="Deiros D.R."/>
            <person name="Dinh H."/>
            <person name="Forbes L."/>
            <person name="Fowler G."/>
            <person name="Francisco L."/>
            <person name="Fu Q."/>
            <person name="Gubbala S."/>
            <person name="Hale W."/>
            <person name="Han Y."/>
            <person name="Hemphill L."/>
            <person name="Highlander S.K."/>
            <person name="Hirani K."/>
            <person name="Hogues M."/>
            <person name="Jackson L."/>
            <person name="Jakkamsetti A."/>
            <person name="Javaid M."/>
            <person name="Jiang H."/>
            <person name="Korchina V."/>
            <person name="Kovar C."/>
            <person name="Lara F."/>
            <person name="Lee S."/>
            <person name="Mata R."/>
            <person name="Mathew T."/>
            <person name="Moen C."/>
            <person name="Morales K."/>
            <person name="Munidasa M."/>
            <person name="Nazareth L."/>
            <person name="Ngo R."/>
            <person name="Nguyen L."/>
            <person name="Okwuonu G."/>
            <person name="Ongeri F."/>
            <person name="Patil S."/>
            <person name="Petrosino J."/>
            <person name="Pham C."/>
            <person name="Pham P."/>
            <person name="Pu L.-L."/>
            <person name="Puazo M."/>
            <person name="Raj R."/>
            <person name="Reid J."/>
            <person name="Rouhana J."/>
            <person name="Saada N."/>
            <person name="Shang Y."/>
            <person name="Simmons D."/>
            <person name="Thornton R."/>
            <person name="Warren J."/>
            <person name="Weissenberger G."/>
            <person name="Zhang J."/>
            <person name="Zhang L."/>
            <person name="Zhou C."/>
            <person name="Zhu D."/>
            <person name="Muzny D."/>
            <person name="Worley K."/>
            <person name="Gibbs R."/>
        </authorList>
    </citation>
    <scope>NUCLEOTIDE SEQUENCE [LARGE SCALE GENOMIC DNA]</scope>
    <source>
        <strain evidence="2">ATCC 15826 / DSM 8339 / NCTC 10426 / 6573</strain>
    </source>
</reference>
<dbReference type="Proteomes" id="UP000004870">
    <property type="component" value="Unassembled WGS sequence"/>
</dbReference>
<organism evidence="1 2">
    <name type="scientific">Cardiobacterium hominis (strain ATCC 15826 / DSM 8339 / NCTC 10426 / 6573)</name>
    <dbReference type="NCBI Taxonomy" id="638300"/>
    <lineage>
        <taxon>Bacteria</taxon>
        <taxon>Pseudomonadati</taxon>
        <taxon>Pseudomonadota</taxon>
        <taxon>Gammaproteobacteria</taxon>
        <taxon>Cardiobacteriales</taxon>
        <taxon>Cardiobacteriaceae</taxon>
        <taxon>Cardiobacterium</taxon>
    </lineage>
</organism>